<reference evidence="1" key="1">
    <citation type="submission" date="2022-10" db="EMBL/GenBank/DDBJ databases">
        <authorList>
            <person name="Byrne P K."/>
        </authorList>
    </citation>
    <scope>NUCLEOTIDE SEQUENCE</scope>
    <source>
        <strain evidence="1">IFO1802</strain>
    </source>
</reference>
<name>A0AA35J944_SACK1</name>
<dbReference type="GO" id="GO:0005938">
    <property type="term" value="C:cell cortex"/>
    <property type="evidence" value="ECO:0007669"/>
    <property type="project" value="TreeGrafter"/>
</dbReference>
<dbReference type="SUPFAM" id="SSF48350">
    <property type="entry name" value="GTPase activation domain, GAP"/>
    <property type="match status" value="1"/>
</dbReference>
<dbReference type="InterPro" id="IPR000198">
    <property type="entry name" value="RhoGAP_dom"/>
</dbReference>
<dbReference type="GO" id="GO:0005096">
    <property type="term" value="F:GTPase activator activity"/>
    <property type="evidence" value="ECO:0007669"/>
    <property type="project" value="UniProtKB-KW"/>
</dbReference>
<dbReference type="Pfam" id="PF00620">
    <property type="entry name" value="RhoGAP"/>
    <property type="match status" value="1"/>
</dbReference>
<dbReference type="EMBL" id="OX365910">
    <property type="protein sequence ID" value="CAI4051644.1"/>
    <property type="molecule type" value="Genomic_DNA"/>
</dbReference>
<dbReference type="PANTHER" id="PTHR15228:SF25">
    <property type="entry name" value="F-BAR DOMAIN-CONTAINING PROTEIN"/>
    <property type="match status" value="1"/>
</dbReference>
<keyword evidence="2" id="KW-1185">Reference proteome</keyword>
<dbReference type="GO" id="GO:0060237">
    <property type="term" value="P:regulation of fungal-type cell wall organization"/>
    <property type="evidence" value="ECO:0007669"/>
    <property type="project" value="TreeGrafter"/>
</dbReference>
<proteinExistence type="predicted"/>
<dbReference type="Gene3D" id="1.10.555.10">
    <property type="entry name" value="Rho GTPase activation protein"/>
    <property type="match status" value="1"/>
</dbReference>
<dbReference type="GO" id="GO:0007165">
    <property type="term" value="P:signal transduction"/>
    <property type="evidence" value="ECO:0007669"/>
    <property type="project" value="InterPro"/>
</dbReference>
<dbReference type="InterPro" id="IPR051025">
    <property type="entry name" value="RhoGAP"/>
</dbReference>
<gene>
    <name evidence="1" type="primary">SKDI15G2820</name>
    <name evidence="1" type="ORF">SKDI_15G2820</name>
</gene>
<evidence type="ECO:0000313" key="2">
    <source>
        <dbReference type="Proteomes" id="UP001162087"/>
    </source>
</evidence>
<protein>
    <submittedName>
        <fullName evidence="1">Uncharacterized protein</fullName>
    </submittedName>
</protein>
<dbReference type="InterPro" id="IPR008936">
    <property type="entry name" value="Rho_GTPase_activation_prot"/>
</dbReference>
<organism evidence="1 2">
    <name type="scientific">Saccharomyces kudriavzevii (strain ATCC MYA-4449 / AS 2.2408 / CBS 8840 / NBRC 1802 / NCYC 2889)</name>
    <name type="common">Yeast</name>
    <dbReference type="NCBI Taxonomy" id="226230"/>
    <lineage>
        <taxon>Eukaryota</taxon>
        <taxon>Fungi</taxon>
        <taxon>Dikarya</taxon>
        <taxon>Ascomycota</taxon>
        <taxon>Saccharomycotina</taxon>
        <taxon>Saccharomycetes</taxon>
        <taxon>Saccharomycetales</taxon>
        <taxon>Saccharomycetaceae</taxon>
        <taxon>Saccharomyces</taxon>
    </lineage>
</organism>
<dbReference type="PANTHER" id="PTHR15228">
    <property type="entry name" value="SPERMATHECAL PHYSIOLOGY VARIANT"/>
    <property type="match status" value="1"/>
</dbReference>
<accession>A0AA35J944</accession>
<dbReference type="Proteomes" id="UP001162087">
    <property type="component" value="Chromosome 15"/>
</dbReference>
<sequence length="405" mass="45859">MFTMNLLSTPSPERLSSQDNWPQIPSVECKMDKDTFSSSQFEFDGAVFGISLEESLKVAQEEVLVQENTKQTGLIPVVVARSGEYLKENAMNTTGLFRISGSNKRLKELQSIFSKPPDFGNKFEGWSDFNFHDIATLLKRYLNSLSEPLVPLALYDIFRNPILETPDTEEYKEKVIKNYEDIYMLLPQANRHLILYLIGLFNLLARNEKENLMPASNLAAIVQPSILSHPKHEMDPKEYEVSRMVIEFLILHAPDIIPNTENFKKDIRPHAVTMAKFNGITVPEMAIDSDEEDFLQASIDDHMLPRSRAHSDFNNFTLDYHALSASPIGLGKSTLSVPRSFKGRTLSAGSLSPKLNKLLGGVGNSSSSEEKKLMERVPRSEHKGKHKQHRQSWLRRLTSPSRTVP</sequence>
<dbReference type="PROSITE" id="PS50238">
    <property type="entry name" value="RHOGAP"/>
    <property type="match status" value="1"/>
</dbReference>
<dbReference type="SMART" id="SM00324">
    <property type="entry name" value="RhoGAP"/>
    <property type="match status" value="1"/>
</dbReference>
<dbReference type="OrthoDB" id="3196451at2759"/>
<evidence type="ECO:0000313" key="1">
    <source>
        <dbReference type="EMBL" id="CAI4051644.1"/>
    </source>
</evidence>